<dbReference type="EMBL" id="JARK01001351">
    <property type="protein sequence ID" value="EYC23855.1"/>
    <property type="molecule type" value="Genomic_DNA"/>
</dbReference>
<evidence type="ECO:0000313" key="2">
    <source>
        <dbReference type="Proteomes" id="UP000024635"/>
    </source>
</evidence>
<name>A0A016V8S7_9BILA</name>
<comment type="caution">
    <text evidence="1">The sequence shown here is derived from an EMBL/GenBank/DDBJ whole genome shotgun (WGS) entry which is preliminary data.</text>
</comment>
<gene>
    <name evidence="1" type="primary">Acey_s0015.g2870</name>
    <name evidence="1" type="ORF">Y032_0015g2870</name>
</gene>
<organism evidence="1 2">
    <name type="scientific">Ancylostoma ceylanicum</name>
    <dbReference type="NCBI Taxonomy" id="53326"/>
    <lineage>
        <taxon>Eukaryota</taxon>
        <taxon>Metazoa</taxon>
        <taxon>Ecdysozoa</taxon>
        <taxon>Nematoda</taxon>
        <taxon>Chromadorea</taxon>
        <taxon>Rhabditida</taxon>
        <taxon>Rhabditina</taxon>
        <taxon>Rhabditomorpha</taxon>
        <taxon>Strongyloidea</taxon>
        <taxon>Ancylostomatidae</taxon>
        <taxon>Ancylostomatinae</taxon>
        <taxon>Ancylostoma</taxon>
    </lineage>
</organism>
<sequence>MKFQKILASDIHRPSAKPRRASYALSYAQRGSVDTHCSGGKYFLERPYFSTVLLFLVISVSSQQASDVIVKLC</sequence>
<keyword evidence="2" id="KW-1185">Reference proteome</keyword>
<dbReference type="AlphaFoldDB" id="A0A016V8S7"/>
<protein>
    <submittedName>
        <fullName evidence="1">Uncharacterized protein</fullName>
    </submittedName>
</protein>
<proteinExistence type="predicted"/>
<dbReference type="Proteomes" id="UP000024635">
    <property type="component" value="Unassembled WGS sequence"/>
</dbReference>
<reference evidence="2" key="1">
    <citation type="journal article" date="2015" name="Nat. Genet.">
        <title>The genome and transcriptome of the zoonotic hookworm Ancylostoma ceylanicum identify infection-specific gene families.</title>
        <authorList>
            <person name="Schwarz E.M."/>
            <person name="Hu Y."/>
            <person name="Antoshechkin I."/>
            <person name="Miller M.M."/>
            <person name="Sternberg P.W."/>
            <person name="Aroian R.V."/>
        </authorList>
    </citation>
    <scope>NUCLEOTIDE SEQUENCE</scope>
    <source>
        <strain evidence="2">HY135</strain>
    </source>
</reference>
<evidence type="ECO:0000313" key="1">
    <source>
        <dbReference type="EMBL" id="EYC23855.1"/>
    </source>
</evidence>
<accession>A0A016V8S7</accession>